<sequence>MLLFLILVVFVLLRFRRSAALILIIIVGRFLDDRLQHATRVAITVARVRFRCLGVRRQPRERNVIRYIENVLLHRDALQLSSSSSAGFSFPSELLAAG</sequence>
<name>A0A2M4B5S3_9DIPT</name>
<organism evidence="1">
    <name type="scientific">Anopheles triannulatus</name>
    <dbReference type="NCBI Taxonomy" id="58253"/>
    <lineage>
        <taxon>Eukaryota</taxon>
        <taxon>Metazoa</taxon>
        <taxon>Ecdysozoa</taxon>
        <taxon>Arthropoda</taxon>
        <taxon>Hexapoda</taxon>
        <taxon>Insecta</taxon>
        <taxon>Pterygota</taxon>
        <taxon>Neoptera</taxon>
        <taxon>Endopterygota</taxon>
        <taxon>Diptera</taxon>
        <taxon>Nematocera</taxon>
        <taxon>Culicoidea</taxon>
        <taxon>Culicidae</taxon>
        <taxon>Anophelinae</taxon>
        <taxon>Anopheles</taxon>
    </lineage>
</organism>
<dbReference type="AlphaFoldDB" id="A0A2M4B5S3"/>
<proteinExistence type="predicted"/>
<reference evidence="1" key="1">
    <citation type="submission" date="2018-01" db="EMBL/GenBank/DDBJ databases">
        <title>An insight into the sialome of Amazonian anophelines.</title>
        <authorList>
            <person name="Ribeiro J.M."/>
            <person name="Scarpassa V."/>
            <person name="Calvo E."/>
        </authorList>
    </citation>
    <scope>NUCLEOTIDE SEQUENCE</scope>
    <source>
        <tissue evidence="1">Salivary glands</tissue>
    </source>
</reference>
<dbReference type="EMBL" id="GGFK01014847">
    <property type="protein sequence ID" value="MBW48168.1"/>
    <property type="molecule type" value="Transcribed_RNA"/>
</dbReference>
<protein>
    <submittedName>
        <fullName evidence="1">Putative secreted protein</fullName>
    </submittedName>
</protein>
<evidence type="ECO:0000313" key="1">
    <source>
        <dbReference type="EMBL" id="MBW48168.1"/>
    </source>
</evidence>
<accession>A0A2M4B5S3</accession>